<accession>A0A9Q0MI35</accession>
<dbReference type="Pfam" id="PF00226">
    <property type="entry name" value="DnaJ"/>
    <property type="match status" value="1"/>
</dbReference>
<dbReference type="PRINTS" id="PR00625">
    <property type="entry name" value="JDOMAIN"/>
</dbReference>
<keyword evidence="6 7" id="KW-0472">Membrane</keyword>
<dbReference type="OrthoDB" id="10262359at2759"/>
<comment type="caution">
    <text evidence="9">The sequence shown here is derived from an EMBL/GenBank/DDBJ whole genome shotgun (WGS) entry which is preliminary data.</text>
</comment>
<evidence type="ECO:0000256" key="7">
    <source>
        <dbReference type="SAM" id="Phobius"/>
    </source>
</evidence>
<feature type="transmembrane region" description="Helical" evidence="7">
    <location>
        <begin position="40"/>
        <end position="60"/>
    </location>
</feature>
<keyword evidence="5 7" id="KW-1133">Transmembrane helix</keyword>
<dbReference type="CDD" id="cd06257">
    <property type="entry name" value="DnaJ"/>
    <property type="match status" value="1"/>
</dbReference>
<proteinExistence type="predicted"/>
<dbReference type="GO" id="GO:0016020">
    <property type="term" value="C:membrane"/>
    <property type="evidence" value="ECO:0007669"/>
    <property type="project" value="UniProtKB-SubCell"/>
</dbReference>
<evidence type="ECO:0000256" key="3">
    <source>
        <dbReference type="ARBA" id="ARBA00020945"/>
    </source>
</evidence>
<dbReference type="Pfam" id="PF05154">
    <property type="entry name" value="TM2"/>
    <property type="match status" value="1"/>
</dbReference>
<dbReference type="SMART" id="SM00271">
    <property type="entry name" value="DnaJ"/>
    <property type="match status" value="1"/>
</dbReference>
<dbReference type="InterPro" id="IPR007829">
    <property type="entry name" value="TM2"/>
</dbReference>
<feature type="domain" description="J" evidence="8">
    <location>
        <begin position="312"/>
        <end position="381"/>
    </location>
</feature>
<dbReference type="AlphaFoldDB" id="A0A9Q0MI35"/>
<evidence type="ECO:0000256" key="5">
    <source>
        <dbReference type="ARBA" id="ARBA00022989"/>
    </source>
</evidence>
<evidence type="ECO:0000256" key="4">
    <source>
        <dbReference type="ARBA" id="ARBA00022692"/>
    </source>
</evidence>
<dbReference type="PROSITE" id="PS50076">
    <property type="entry name" value="DNAJ_2"/>
    <property type="match status" value="1"/>
</dbReference>
<keyword evidence="10" id="KW-1185">Reference proteome</keyword>
<evidence type="ECO:0000256" key="1">
    <source>
        <dbReference type="ARBA" id="ARBA00002080"/>
    </source>
</evidence>
<dbReference type="PANTHER" id="PTHR44733">
    <property type="entry name" value="DNAJ HOMOLOG SUBFAMILY C MEMBER 22"/>
    <property type="match status" value="1"/>
</dbReference>
<feature type="transmembrane region" description="Helical" evidence="7">
    <location>
        <begin position="66"/>
        <end position="86"/>
    </location>
</feature>
<dbReference type="InterPro" id="IPR036869">
    <property type="entry name" value="J_dom_sf"/>
</dbReference>
<dbReference type="SUPFAM" id="SSF46565">
    <property type="entry name" value="Chaperone J-domain"/>
    <property type="match status" value="1"/>
</dbReference>
<evidence type="ECO:0000256" key="6">
    <source>
        <dbReference type="ARBA" id="ARBA00023136"/>
    </source>
</evidence>
<organism evidence="9 10">
    <name type="scientific">Pseudolycoriella hygida</name>
    <dbReference type="NCBI Taxonomy" id="35572"/>
    <lineage>
        <taxon>Eukaryota</taxon>
        <taxon>Metazoa</taxon>
        <taxon>Ecdysozoa</taxon>
        <taxon>Arthropoda</taxon>
        <taxon>Hexapoda</taxon>
        <taxon>Insecta</taxon>
        <taxon>Pterygota</taxon>
        <taxon>Neoptera</taxon>
        <taxon>Endopterygota</taxon>
        <taxon>Diptera</taxon>
        <taxon>Nematocera</taxon>
        <taxon>Sciaroidea</taxon>
        <taxon>Sciaridae</taxon>
        <taxon>Pseudolycoriella</taxon>
    </lineage>
</organism>
<feature type="non-terminal residue" evidence="9">
    <location>
        <position position="388"/>
    </location>
</feature>
<dbReference type="InterPro" id="IPR001623">
    <property type="entry name" value="DnaJ_domain"/>
</dbReference>
<evidence type="ECO:0000259" key="8">
    <source>
        <dbReference type="PROSITE" id="PS50076"/>
    </source>
</evidence>
<feature type="non-terminal residue" evidence="9">
    <location>
        <position position="1"/>
    </location>
</feature>
<sequence length="388" mass="44952">LKNDLGGKLAELKSTVEAIKNSKQLSDAVSAKKPPPKKSLWRAYFCWLFGGIFGLHHLYLGHDRQAFIYWSTLGGYFLVGWTSDLFRMPELVRDANDDPKFIERFKQNIRKNQKPPFSTNKFLAQIMISYLWCQVFLIAIPEEEFFGINFSYLHWLIPLVAALGVWNVGNVGRQRGTIGKCLLAAYVVYPIRYVIYEESYWLSIVIVASTLAFENYSKEWRLTPRKQRGKIRRLFSLSLACSLYLLLLGSYFYFNAKITDSEGDEVPVHEAVSNFFKSAFWNDLKRSLIEVWNSFKHHGQMIDMIDADGEQNAFKTLGLPPTATQSEITSAFRRLSKENHPDKVKGEVEKRKAQEKFMEISNAYEVLSKIKSKRKRKNKRSTKHEDEI</sequence>
<evidence type="ECO:0000313" key="9">
    <source>
        <dbReference type="EMBL" id="KAJ6623372.1"/>
    </source>
</evidence>
<dbReference type="EMBL" id="WJQU01003621">
    <property type="protein sequence ID" value="KAJ6623372.1"/>
    <property type="molecule type" value="Genomic_DNA"/>
</dbReference>
<feature type="transmembrane region" description="Helical" evidence="7">
    <location>
        <begin position="152"/>
        <end position="169"/>
    </location>
</feature>
<feature type="transmembrane region" description="Helical" evidence="7">
    <location>
        <begin position="122"/>
        <end position="140"/>
    </location>
</feature>
<reference evidence="9" key="1">
    <citation type="submission" date="2022-07" db="EMBL/GenBank/DDBJ databases">
        <authorList>
            <person name="Trinca V."/>
            <person name="Uliana J.V.C."/>
            <person name="Torres T.T."/>
            <person name="Ward R.J."/>
            <person name="Monesi N."/>
        </authorList>
    </citation>
    <scope>NUCLEOTIDE SEQUENCE</scope>
    <source>
        <strain evidence="9">HSMRA1968</strain>
        <tissue evidence="9">Whole embryos</tissue>
    </source>
</reference>
<name>A0A9Q0MI35_9DIPT</name>
<keyword evidence="4 7" id="KW-0812">Transmembrane</keyword>
<feature type="transmembrane region" description="Helical" evidence="7">
    <location>
        <begin position="237"/>
        <end position="254"/>
    </location>
</feature>
<evidence type="ECO:0000313" key="10">
    <source>
        <dbReference type="Proteomes" id="UP001151699"/>
    </source>
</evidence>
<gene>
    <name evidence="9" type="primary">dnajc22</name>
    <name evidence="9" type="ORF">Bhyg_16452</name>
</gene>
<comment type="subcellular location">
    <subcellularLocation>
        <location evidence="2">Membrane</location>
        <topology evidence="2">Multi-pass membrane protein</topology>
    </subcellularLocation>
</comment>
<feature type="transmembrane region" description="Helical" evidence="7">
    <location>
        <begin position="200"/>
        <end position="216"/>
    </location>
</feature>
<dbReference type="PANTHER" id="PTHR44733:SF1">
    <property type="entry name" value="DNAJ HOMOLOG SUBFAMILY C MEMBER 22"/>
    <property type="match status" value="1"/>
</dbReference>
<dbReference type="Proteomes" id="UP001151699">
    <property type="component" value="Unassembled WGS sequence"/>
</dbReference>
<evidence type="ECO:0000256" key="2">
    <source>
        <dbReference type="ARBA" id="ARBA00004141"/>
    </source>
</evidence>
<dbReference type="Gene3D" id="1.10.287.110">
    <property type="entry name" value="DnaJ domain"/>
    <property type="match status" value="1"/>
</dbReference>
<comment type="function">
    <text evidence="1">May function as a co-chaperone.</text>
</comment>
<protein>
    <recommendedName>
        <fullName evidence="3">DnaJ homolog subfamily C member 22</fullName>
    </recommendedName>
</protein>